<dbReference type="GO" id="GO:0043709">
    <property type="term" value="P:cell adhesion involved in single-species biofilm formation"/>
    <property type="evidence" value="ECO:0007669"/>
    <property type="project" value="TreeGrafter"/>
</dbReference>
<dbReference type="InterPro" id="IPR043128">
    <property type="entry name" value="Rev_trsase/Diguanyl_cyclase"/>
</dbReference>
<dbReference type="GO" id="GO:1902201">
    <property type="term" value="P:negative regulation of bacterial-type flagellum-dependent cell motility"/>
    <property type="evidence" value="ECO:0007669"/>
    <property type="project" value="TreeGrafter"/>
</dbReference>
<dbReference type="SMART" id="SM00267">
    <property type="entry name" value="GGDEF"/>
    <property type="match status" value="1"/>
</dbReference>
<evidence type="ECO:0000256" key="3">
    <source>
        <dbReference type="ARBA" id="ARBA00034247"/>
    </source>
</evidence>
<dbReference type="SUPFAM" id="SSF52172">
    <property type="entry name" value="CheY-like"/>
    <property type="match status" value="1"/>
</dbReference>
<evidence type="ECO:0000313" key="8">
    <source>
        <dbReference type="EMBL" id="KRG22776.1"/>
    </source>
</evidence>
<dbReference type="Pfam" id="PF00072">
    <property type="entry name" value="Response_reg"/>
    <property type="match status" value="1"/>
</dbReference>
<reference evidence="9" key="3">
    <citation type="submission" date="2021-06" db="EMBL/GenBank/DDBJ databases">
        <title>Genomic Description and Analysis of Intracellular Bacteria, Candidatus Berkiella cookevillensis and Candidatus Berkiella aquae.</title>
        <authorList>
            <person name="Kidane D.T."/>
            <person name="Mehari Y.T."/>
            <person name="Rice F.C."/>
            <person name="Arivett B.A."/>
            <person name="Farone A.L."/>
            <person name="Berk S.G."/>
            <person name="Farone M.B."/>
        </authorList>
    </citation>
    <scope>NUCLEOTIDE SEQUENCE</scope>
    <source>
        <strain evidence="9">HT99</strain>
    </source>
</reference>
<dbReference type="InterPro" id="IPR001789">
    <property type="entry name" value="Sig_transdc_resp-reg_receiver"/>
</dbReference>
<organism evidence="8">
    <name type="scientific">Candidatus Berkiella aquae</name>
    <dbReference type="NCBI Taxonomy" id="295108"/>
    <lineage>
        <taxon>Bacteria</taxon>
        <taxon>Pseudomonadati</taxon>
        <taxon>Pseudomonadota</taxon>
        <taxon>Gammaproteobacteria</taxon>
        <taxon>Candidatus Berkiellales</taxon>
        <taxon>Candidatus Berkiellaceae</taxon>
        <taxon>Candidatus Berkiella</taxon>
    </lineage>
</organism>
<dbReference type="OrthoDB" id="9812260at2"/>
<comment type="caution">
    <text evidence="8">The sequence shown here is derived from an EMBL/GenBank/DDBJ whole genome shotgun (WGS) entry which is preliminary data.</text>
</comment>
<accession>A0A0Q9Z2J1</accession>
<reference evidence="9" key="2">
    <citation type="journal article" date="2016" name="Genome Announc.">
        <title>Draft Genome Sequences of Two Novel Amoeba-Resistant Intranuclear Bacteria, 'Candidatus Berkiella cookevillensis' and 'Candidatus Berkiella aquae'.</title>
        <authorList>
            <person name="Mehari Y.T."/>
            <person name="Arivett B.A."/>
            <person name="Farone A.L."/>
            <person name="Gunderson J.H."/>
            <person name="Farone M.B."/>
        </authorList>
    </citation>
    <scope>NUCLEOTIDE SEQUENCE</scope>
    <source>
        <strain evidence="9">HT99</strain>
    </source>
</reference>
<dbReference type="Gene3D" id="3.40.50.2300">
    <property type="match status" value="1"/>
</dbReference>
<gene>
    <name evidence="8" type="primary">cph2_1</name>
    <name evidence="8" type="ORF">HT99x_00317</name>
    <name evidence="9" type="ORF">HT99x_010505</name>
</gene>
<dbReference type="SUPFAM" id="SSF55073">
    <property type="entry name" value="Nucleotide cyclase"/>
    <property type="match status" value="1"/>
</dbReference>
<comment type="catalytic activity">
    <reaction evidence="3">
        <text>2 GTP = 3',3'-c-di-GMP + 2 diphosphate</text>
        <dbReference type="Rhea" id="RHEA:24898"/>
        <dbReference type="ChEBI" id="CHEBI:33019"/>
        <dbReference type="ChEBI" id="CHEBI:37565"/>
        <dbReference type="ChEBI" id="CHEBI:58805"/>
        <dbReference type="EC" id="2.7.7.65"/>
    </reaction>
</comment>
<name>A0A0Q9Z2J1_9GAMM</name>
<evidence type="ECO:0000256" key="2">
    <source>
        <dbReference type="ARBA" id="ARBA00012528"/>
    </source>
</evidence>
<dbReference type="InterPro" id="IPR050469">
    <property type="entry name" value="Diguanylate_Cyclase"/>
</dbReference>
<feature type="region of interest" description="Disordered" evidence="5">
    <location>
        <begin position="324"/>
        <end position="350"/>
    </location>
</feature>
<evidence type="ECO:0000313" key="10">
    <source>
        <dbReference type="Proteomes" id="UP000051497"/>
    </source>
</evidence>
<dbReference type="EC" id="2.7.7.65" evidence="2"/>
<evidence type="ECO:0000256" key="1">
    <source>
        <dbReference type="ARBA" id="ARBA00001946"/>
    </source>
</evidence>
<dbReference type="InterPro" id="IPR011006">
    <property type="entry name" value="CheY-like_superfamily"/>
</dbReference>
<proteinExistence type="predicted"/>
<dbReference type="PROSITE" id="PS50110">
    <property type="entry name" value="RESPONSE_REGULATORY"/>
    <property type="match status" value="1"/>
</dbReference>
<dbReference type="STRING" id="295108.HT99x_00317"/>
<keyword evidence="9" id="KW-0548">Nucleotidyltransferase</keyword>
<feature type="domain" description="GGDEF" evidence="7">
    <location>
        <begin position="184"/>
        <end position="320"/>
    </location>
</feature>
<dbReference type="GO" id="GO:0000160">
    <property type="term" value="P:phosphorelay signal transduction system"/>
    <property type="evidence" value="ECO:0007669"/>
    <property type="project" value="InterPro"/>
</dbReference>
<keyword evidence="10" id="KW-1185">Reference proteome</keyword>
<dbReference type="CDD" id="cd01949">
    <property type="entry name" value="GGDEF"/>
    <property type="match status" value="1"/>
</dbReference>
<reference evidence="8" key="1">
    <citation type="submission" date="2015-09" db="EMBL/GenBank/DDBJ databases">
        <title>Draft Genome Sequences of Two Novel Amoeba-resistant Intranuclear Bacteria, Candidatus Berkiella cookevillensis and Candidatus Berkiella aquae.</title>
        <authorList>
            <person name="Mehari Y.T."/>
            <person name="Arivett B.A."/>
            <person name="Farone A.L."/>
            <person name="Gunderson J.H."/>
            <person name="Farone M.B."/>
        </authorList>
    </citation>
    <scope>NUCLEOTIDE SEQUENCE [LARGE SCALE GENOMIC DNA]</scope>
    <source>
        <strain evidence="8">HT99</strain>
    </source>
</reference>
<dbReference type="EMBL" id="LKAJ01000001">
    <property type="protein sequence ID" value="KRG22776.1"/>
    <property type="molecule type" value="Genomic_DNA"/>
</dbReference>
<feature type="compositionally biased region" description="Polar residues" evidence="5">
    <location>
        <begin position="340"/>
        <end position="350"/>
    </location>
</feature>
<dbReference type="InterPro" id="IPR000160">
    <property type="entry name" value="GGDEF_dom"/>
</dbReference>
<dbReference type="NCBIfam" id="TIGR00254">
    <property type="entry name" value="GGDEF"/>
    <property type="match status" value="1"/>
</dbReference>
<dbReference type="Proteomes" id="UP000051497">
    <property type="component" value="Unassembled WGS sequence"/>
</dbReference>
<dbReference type="SMART" id="SM00448">
    <property type="entry name" value="REC"/>
    <property type="match status" value="1"/>
</dbReference>
<feature type="modified residue" description="4-aspartylphosphate" evidence="4">
    <location>
        <position position="51"/>
    </location>
</feature>
<feature type="domain" description="Response regulatory" evidence="6">
    <location>
        <begin position="2"/>
        <end position="120"/>
    </location>
</feature>
<dbReference type="PANTHER" id="PTHR45138">
    <property type="entry name" value="REGULATORY COMPONENTS OF SENSORY TRANSDUCTION SYSTEM"/>
    <property type="match status" value="1"/>
</dbReference>
<dbReference type="CDD" id="cd17546">
    <property type="entry name" value="REC_hyHK_CKI1_RcsC-like"/>
    <property type="match status" value="1"/>
</dbReference>
<dbReference type="GO" id="GO:0005886">
    <property type="term" value="C:plasma membrane"/>
    <property type="evidence" value="ECO:0007669"/>
    <property type="project" value="TreeGrafter"/>
</dbReference>
<protein>
    <recommendedName>
        <fullName evidence="2">diguanylate cyclase</fullName>
        <ecNumber evidence="2">2.7.7.65</ecNumber>
    </recommendedName>
</protein>
<evidence type="ECO:0000259" key="7">
    <source>
        <dbReference type="PROSITE" id="PS50887"/>
    </source>
</evidence>
<dbReference type="Gene3D" id="3.30.70.270">
    <property type="match status" value="1"/>
</dbReference>
<dbReference type="PROSITE" id="PS50887">
    <property type="entry name" value="GGDEF"/>
    <property type="match status" value="1"/>
</dbReference>
<dbReference type="Pfam" id="PF00990">
    <property type="entry name" value="GGDEF"/>
    <property type="match status" value="1"/>
</dbReference>
<sequence length="350" mass="38701">MKVLVCDDSIINCQIIGAYLAEMGHKAIYADNGTQAVTLFEEQEPDLVLIDVEMPEMDGYEATRMMRQSFNDFSQWTPIIFVSSHIDDASIVKGIEAGGDDYLTKPVSQAVLRAKIHAMRRLVNMRQNLIDFGNQLREVNDKLMMSNQLLSELSLKDPLTRLGNRRAFEESLVRASRSAIREEKAISLLMIDVDQFKSFNDTYGHQAGDCCLQQVAQVFKRGLHRATDFGARYGGEEFSIILPDTALSGALHVAQRLRQCVEALQIPNQKASNGIITISIGVATAEPSKEFSGELLVGAADSALYEAKQTGRNCIVGTKMEPLTPVSADKRPQYKMTRHLPTTTGSSSAH</sequence>
<evidence type="ECO:0000256" key="5">
    <source>
        <dbReference type="SAM" id="MobiDB-lite"/>
    </source>
</evidence>
<comment type="cofactor">
    <cofactor evidence="1">
        <name>Mg(2+)</name>
        <dbReference type="ChEBI" id="CHEBI:18420"/>
    </cofactor>
</comment>
<keyword evidence="4" id="KW-0597">Phosphoprotein</keyword>
<keyword evidence="9" id="KW-0808">Transferase</keyword>
<dbReference type="GO" id="GO:0052621">
    <property type="term" value="F:diguanylate cyclase activity"/>
    <property type="evidence" value="ECO:0007669"/>
    <property type="project" value="UniProtKB-EC"/>
</dbReference>
<dbReference type="AlphaFoldDB" id="A0A0Q9Z2J1"/>
<dbReference type="InterPro" id="IPR029787">
    <property type="entry name" value="Nucleotide_cyclase"/>
</dbReference>
<evidence type="ECO:0000313" key="9">
    <source>
        <dbReference type="EMBL" id="MCS5711863.1"/>
    </source>
</evidence>
<dbReference type="EMBL" id="LKAJ02000001">
    <property type="protein sequence ID" value="MCS5711863.1"/>
    <property type="molecule type" value="Genomic_DNA"/>
</dbReference>
<dbReference type="FunFam" id="3.30.70.270:FF:000001">
    <property type="entry name" value="Diguanylate cyclase domain protein"/>
    <property type="match status" value="1"/>
</dbReference>
<evidence type="ECO:0000259" key="6">
    <source>
        <dbReference type="PROSITE" id="PS50110"/>
    </source>
</evidence>
<dbReference type="PANTHER" id="PTHR45138:SF9">
    <property type="entry name" value="DIGUANYLATE CYCLASE DGCM-RELATED"/>
    <property type="match status" value="1"/>
</dbReference>
<evidence type="ECO:0000256" key="4">
    <source>
        <dbReference type="PROSITE-ProRule" id="PRU00169"/>
    </source>
</evidence>
<dbReference type="RefSeq" id="WP_075064955.1">
    <property type="nucleotide sequence ID" value="NZ_LKAJ02000001.1"/>
</dbReference>